<dbReference type="AlphaFoldDB" id="A0A6I6N979"/>
<organism evidence="2 3">
    <name type="scientific">Streptomyces broussonetiae</name>
    <dbReference type="NCBI Taxonomy" id="2686304"/>
    <lineage>
        <taxon>Bacteria</taxon>
        <taxon>Bacillati</taxon>
        <taxon>Actinomycetota</taxon>
        <taxon>Actinomycetes</taxon>
        <taxon>Kitasatosporales</taxon>
        <taxon>Streptomycetaceae</taxon>
        <taxon>Streptomyces</taxon>
    </lineage>
</organism>
<dbReference type="GO" id="GO:0004803">
    <property type="term" value="F:transposase activity"/>
    <property type="evidence" value="ECO:0007669"/>
    <property type="project" value="InterPro"/>
</dbReference>
<sequence>MRYGKPGGIAYHHISDTYIALFTHFIPCGVWEAVYIIEGLLKNTSEVKPTTVHADTQGQSFPVFALAHLLGFDPMPRIRNWKDLTFYRPTKRTEYVHIDALFGEPGRNVIDFDLIESQFRHLMRVAVSVREGAISSTLLLRRLRAGSRKSATYIAFREVGRVIRTVQLLRYLSDAPLRRRVTAATNKVEAFNGFSQWIGFGNGGAITDNDPVEQEKTASFNALLANAVIFHSALDIAEIVRQLLEEGWETDPEELAHISPYLTERIRRFGEYSTHELGIQPEAYDPKLDVDFTQLHEQEPAASGFGTAA</sequence>
<reference evidence="2 3" key="1">
    <citation type="submission" date="2019-12" db="EMBL/GenBank/DDBJ databases">
        <title>Streptomyces sp. strain T44 isolated from rhizosphere soil of Broussonetia papyrifera.</title>
        <authorList>
            <person name="Mo P."/>
        </authorList>
    </citation>
    <scope>NUCLEOTIDE SEQUENCE [LARGE SCALE GENOMIC DNA]</scope>
    <source>
        <strain evidence="2 3">T44</strain>
    </source>
</reference>
<protein>
    <submittedName>
        <fullName evidence="2">Tn3 family transposase</fullName>
    </submittedName>
</protein>
<evidence type="ECO:0000313" key="2">
    <source>
        <dbReference type="EMBL" id="QHA07932.1"/>
    </source>
</evidence>
<evidence type="ECO:0000313" key="3">
    <source>
        <dbReference type="Proteomes" id="UP000436138"/>
    </source>
</evidence>
<gene>
    <name evidence="2" type="ORF">GQF42_35805</name>
</gene>
<feature type="domain" description="Tn3 transposase DDE" evidence="1">
    <location>
        <begin position="2"/>
        <end position="272"/>
    </location>
</feature>
<dbReference type="Pfam" id="PF01526">
    <property type="entry name" value="DDE_Tnp_Tn3"/>
    <property type="match status" value="1"/>
</dbReference>
<dbReference type="EMBL" id="CP047020">
    <property type="protein sequence ID" value="QHA07932.1"/>
    <property type="molecule type" value="Genomic_DNA"/>
</dbReference>
<name>A0A6I6N979_9ACTN</name>
<dbReference type="GO" id="GO:0006313">
    <property type="term" value="P:DNA transposition"/>
    <property type="evidence" value="ECO:0007669"/>
    <property type="project" value="InterPro"/>
</dbReference>
<keyword evidence="3" id="KW-1185">Reference proteome</keyword>
<proteinExistence type="predicted"/>
<dbReference type="InterPro" id="IPR002513">
    <property type="entry name" value="Tn3_Tnp_DDE_dom"/>
</dbReference>
<evidence type="ECO:0000259" key="1">
    <source>
        <dbReference type="Pfam" id="PF01526"/>
    </source>
</evidence>
<accession>A0A6I6N979</accession>
<dbReference type="KEGG" id="sbro:GQF42_35805"/>
<dbReference type="Proteomes" id="UP000436138">
    <property type="component" value="Chromosome"/>
</dbReference>